<reference evidence="2" key="1">
    <citation type="submission" date="2021-04" db="EMBL/GenBank/DDBJ databases">
        <title>Sequencing of actinobacteria type strains.</title>
        <authorList>
            <person name="Nguyen G.-S."/>
            <person name="Wentzel A."/>
        </authorList>
    </citation>
    <scope>NUCLEOTIDE SEQUENCE</scope>
    <source>
        <strain evidence="2">DSM 42095</strain>
    </source>
</reference>
<proteinExistence type="predicted"/>
<protein>
    <recommendedName>
        <fullName evidence="1">Condensation domain-containing protein</fullName>
    </recommendedName>
</protein>
<gene>
    <name evidence="2" type="ORF">KDA82_36480</name>
</gene>
<evidence type="ECO:0000313" key="3">
    <source>
        <dbReference type="Proteomes" id="UP000675554"/>
    </source>
</evidence>
<dbReference type="Pfam" id="PF00668">
    <property type="entry name" value="Condensation"/>
    <property type="match status" value="1"/>
</dbReference>
<feature type="domain" description="Condensation" evidence="1">
    <location>
        <begin position="2"/>
        <end position="79"/>
    </location>
</feature>
<evidence type="ECO:0000313" key="2">
    <source>
        <dbReference type="EMBL" id="MBR7678373.1"/>
    </source>
</evidence>
<dbReference type="InterPro" id="IPR001242">
    <property type="entry name" value="Condensation_dom"/>
</dbReference>
<feature type="non-terminal residue" evidence="2">
    <location>
        <position position="81"/>
    </location>
</feature>
<organism evidence="2 3">
    <name type="scientific">Streptomyces daliensis</name>
    <dbReference type="NCBI Taxonomy" id="299421"/>
    <lineage>
        <taxon>Bacteria</taxon>
        <taxon>Bacillati</taxon>
        <taxon>Actinomycetota</taxon>
        <taxon>Actinomycetes</taxon>
        <taxon>Kitasatosporales</taxon>
        <taxon>Streptomycetaceae</taxon>
        <taxon>Streptomyces</taxon>
    </lineage>
</organism>
<dbReference type="GO" id="GO:0003824">
    <property type="term" value="F:catalytic activity"/>
    <property type="evidence" value="ECO:0007669"/>
    <property type="project" value="InterPro"/>
</dbReference>
<dbReference type="EMBL" id="JAGSMN010001402">
    <property type="protein sequence ID" value="MBR7678373.1"/>
    <property type="molecule type" value="Genomic_DNA"/>
</dbReference>
<comment type="caution">
    <text evidence="2">The sequence shown here is derived from an EMBL/GenBank/DDBJ whole genome shotgun (WGS) entry which is preliminary data.</text>
</comment>
<feature type="non-terminal residue" evidence="2">
    <location>
        <position position="1"/>
    </location>
</feature>
<accession>A0A8T4J5P6</accession>
<keyword evidence="3" id="KW-1185">Reference proteome</keyword>
<name>A0A8T4J5P6_9ACTN</name>
<dbReference type="Proteomes" id="UP000675554">
    <property type="component" value="Unassembled WGS sequence"/>
</dbReference>
<dbReference type="AlphaFoldDB" id="A0A8T4J5P6"/>
<dbReference type="SUPFAM" id="SSF52777">
    <property type="entry name" value="CoA-dependent acyltransferases"/>
    <property type="match status" value="1"/>
</dbReference>
<evidence type="ECO:0000259" key="1">
    <source>
        <dbReference type="Pfam" id="PF00668"/>
    </source>
</evidence>
<dbReference type="Gene3D" id="3.30.559.30">
    <property type="entry name" value="Nonribosomal peptide synthetase, condensation domain"/>
    <property type="match status" value="1"/>
</dbReference>
<sequence>RRTAGGDRLVVGVPAACRTVPGSERIVGYLVNTLAVSVEFTEGMRFGELIDRTSAALTAALARQELPFDEVVDALGVARHT</sequence>